<evidence type="ECO:0000259" key="2">
    <source>
        <dbReference type="SMART" id="SM00245"/>
    </source>
</evidence>
<evidence type="ECO:0000256" key="1">
    <source>
        <dbReference type="SAM" id="SignalP"/>
    </source>
</evidence>
<keyword evidence="4" id="KW-1185">Reference proteome</keyword>
<reference evidence="3 4" key="1">
    <citation type="submission" date="2019-03" db="EMBL/GenBank/DDBJ databases">
        <title>Genomic Encyclopedia of Type Strains, Phase IV (KMG-IV): sequencing the most valuable type-strain genomes for metagenomic binning, comparative biology and taxonomic classification.</title>
        <authorList>
            <person name="Goeker M."/>
        </authorList>
    </citation>
    <scope>NUCLEOTIDE SEQUENCE [LARGE SCALE GENOMIC DNA]</scope>
    <source>
        <strain evidence="3 4">DSM 29481</strain>
    </source>
</reference>
<feature type="chain" id="PRO_5038896157" evidence="1">
    <location>
        <begin position="22"/>
        <end position="401"/>
    </location>
</feature>
<dbReference type="Gene3D" id="3.30.750.44">
    <property type="match status" value="1"/>
</dbReference>
<evidence type="ECO:0000313" key="3">
    <source>
        <dbReference type="EMBL" id="TCU63040.1"/>
    </source>
</evidence>
<protein>
    <submittedName>
        <fullName evidence="3">Peptidase S41-like protein</fullName>
    </submittedName>
</protein>
<accession>A0A4R3TKZ0</accession>
<evidence type="ECO:0000313" key="4">
    <source>
        <dbReference type="Proteomes" id="UP000295773"/>
    </source>
</evidence>
<dbReference type="GO" id="GO:0007165">
    <property type="term" value="P:signal transduction"/>
    <property type="evidence" value="ECO:0007669"/>
    <property type="project" value="TreeGrafter"/>
</dbReference>
<dbReference type="GO" id="GO:0006508">
    <property type="term" value="P:proteolysis"/>
    <property type="evidence" value="ECO:0007669"/>
    <property type="project" value="InterPro"/>
</dbReference>
<dbReference type="PROSITE" id="PS51257">
    <property type="entry name" value="PROKAR_LIPOPROTEIN"/>
    <property type="match status" value="1"/>
</dbReference>
<keyword evidence="1" id="KW-0732">Signal</keyword>
<feature type="domain" description="Tail specific protease" evidence="2">
    <location>
        <begin position="144"/>
        <end position="374"/>
    </location>
</feature>
<dbReference type="Gene3D" id="3.90.226.10">
    <property type="entry name" value="2-enoyl-CoA Hydratase, Chain A, domain 1"/>
    <property type="match status" value="1"/>
</dbReference>
<sequence>MRKIMMISLLLVLFISGCSRTNEQKYLKDFDYFIKTIEENYPFLEMSERLSNLQWEKAKKAARDKVESCTSMNDFENIIDGVLEKLHNGHTQRIQDTQSLMYTMKLYEQSFAKQPRDYRYQMIKKLKTKAVYEHYGFDEKQFCDYVLPNAATDENVTVNAKALLLDGQVMYIRIPKMLSLETSKKDEEMLASFLKANQSAKALILDIRGNGGGNSLYWSEMLLPKIVDKTITVTSYVFLKDGEYANMIEGERITDMKLPNIRFPKSEFSQFSHGIVGDMKVVPAKDSIRFKKPIYLLIDENVYSSSEMLANFLKQSKAATIVGGVSGGDGIGSDPVLFALPNSGIVIRMAICLGVDEDGNINDEIKTQPDVHVKSTTVNEVSTKEDVCIQTTLQLIAAHGK</sequence>
<dbReference type="SMART" id="SM00245">
    <property type="entry name" value="TSPc"/>
    <property type="match status" value="1"/>
</dbReference>
<dbReference type="SUPFAM" id="SSF52096">
    <property type="entry name" value="ClpP/crotonase"/>
    <property type="match status" value="1"/>
</dbReference>
<dbReference type="GO" id="GO:0004175">
    <property type="term" value="F:endopeptidase activity"/>
    <property type="evidence" value="ECO:0007669"/>
    <property type="project" value="TreeGrafter"/>
</dbReference>
<gene>
    <name evidence="3" type="ORF">EDD61_10240</name>
</gene>
<name>A0A4R3TKZ0_9FIRM</name>
<dbReference type="Pfam" id="PF03572">
    <property type="entry name" value="Peptidase_S41"/>
    <property type="match status" value="1"/>
</dbReference>
<dbReference type="PANTHER" id="PTHR32060:SF30">
    <property type="entry name" value="CARBOXY-TERMINAL PROCESSING PROTEASE CTPA"/>
    <property type="match status" value="1"/>
</dbReference>
<comment type="caution">
    <text evidence="3">The sequence shown here is derived from an EMBL/GenBank/DDBJ whole genome shotgun (WGS) entry which is preliminary data.</text>
</comment>
<dbReference type="PANTHER" id="PTHR32060">
    <property type="entry name" value="TAIL-SPECIFIC PROTEASE"/>
    <property type="match status" value="1"/>
</dbReference>
<dbReference type="InterPro" id="IPR029045">
    <property type="entry name" value="ClpP/crotonase-like_dom_sf"/>
</dbReference>
<proteinExistence type="predicted"/>
<dbReference type="GO" id="GO:0008236">
    <property type="term" value="F:serine-type peptidase activity"/>
    <property type="evidence" value="ECO:0007669"/>
    <property type="project" value="InterPro"/>
</dbReference>
<dbReference type="InterPro" id="IPR005151">
    <property type="entry name" value="Tail-specific_protease"/>
</dbReference>
<dbReference type="RefSeq" id="WP_132223540.1">
    <property type="nucleotide sequence ID" value="NZ_JANKBG010000002.1"/>
</dbReference>
<dbReference type="Proteomes" id="UP000295773">
    <property type="component" value="Unassembled WGS sequence"/>
</dbReference>
<dbReference type="GO" id="GO:0030288">
    <property type="term" value="C:outer membrane-bounded periplasmic space"/>
    <property type="evidence" value="ECO:0007669"/>
    <property type="project" value="TreeGrafter"/>
</dbReference>
<dbReference type="EMBL" id="SMBP01000002">
    <property type="protein sequence ID" value="TCU63040.1"/>
    <property type="molecule type" value="Genomic_DNA"/>
</dbReference>
<dbReference type="AlphaFoldDB" id="A0A4R3TKZ0"/>
<feature type="signal peptide" evidence="1">
    <location>
        <begin position="1"/>
        <end position="21"/>
    </location>
</feature>
<organism evidence="3 4">
    <name type="scientific">Longicatena caecimuris</name>
    <dbReference type="NCBI Taxonomy" id="1796635"/>
    <lineage>
        <taxon>Bacteria</taxon>
        <taxon>Bacillati</taxon>
        <taxon>Bacillota</taxon>
        <taxon>Erysipelotrichia</taxon>
        <taxon>Erysipelotrichales</taxon>
        <taxon>Erysipelotrichaceae</taxon>
        <taxon>Longicatena</taxon>
    </lineage>
</organism>